<dbReference type="RefSeq" id="WP_041052408.1">
    <property type="nucleotide sequence ID" value="NZ_JXAK01000098.1"/>
</dbReference>
<organism evidence="2 3">
    <name type="scientific">Gordoniibacillus kamchatkensis</name>
    <dbReference type="NCBI Taxonomy" id="1590651"/>
    <lineage>
        <taxon>Bacteria</taxon>
        <taxon>Bacillati</taxon>
        <taxon>Bacillota</taxon>
        <taxon>Bacilli</taxon>
        <taxon>Bacillales</taxon>
        <taxon>Paenibacillaceae</taxon>
        <taxon>Gordoniibacillus</taxon>
    </lineage>
</organism>
<evidence type="ECO:0000313" key="2">
    <source>
        <dbReference type="EMBL" id="KIL37160.1"/>
    </source>
</evidence>
<evidence type="ECO:0000313" key="3">
    <source>
        <dbReference type="Proteomes" id="UP000031967"/>
    </source>
</evidence>
<evidence type="ECO:0000259" key="1">
    <source>
        <dbReference type="Pfam" id="PF17938"/>
    </source>
</evidence>
<gene>
    <name evidence="2" type="ORF">SD70_30875</name>
</gene>
<accession>A0ABR5A863</accession>
<protein>
    <submittedName>
        <fullName evidence="2">TetR family transcriptional regulator</fullName>
    </submittedName>
</protein>
<dbReference type="InterPro" id="IPR041474">
    <property type="entry name" value="NicS_C"/>
</dbReference>
<comment type="caution">
    <text evidence="2">The sequence shown here is derived from an EMBL/GenBank/DDBJ whole genome shotgun (WGS) entry which is preliminary data.</text>
</comment>
<proteinExistence type="predicted"/>
<feature type="domain" description="HTH-type transcriptional repressor NicS C-terminal" evidence="1">
    <location>
        <begin position="50"/>
        <end position="141"/>
    </location>
</feature>
<dbReference type="Gene3D" id="1.10.357.10">
    <property type="entry name" value="Tetracycline Repressor, domain 2"/>
    <property type="match status" value="1"/>
</dbReference>
<keyword evidence="3" id="KW-1185">Reference proteome</keyword>
<dbReference type="Proteomes" id="UP000031967">
    <property type="component" value="Unassembled WGS sequence"/>
</dbReference>
<dbReference type="SUPFAM" id="SSF48498">
    <property type="entry name" value="Tetracyclin repressor-like, C-terminal domain"/>
    <property type="match status" value="1"/>
</dbReference>
<sequence length="157" mass="18561">IYHYYKGKDDLFRSTMEDWLAQQQQGIFVLPVNPVLIPEYRFKVNQEHLMDFLRFTVWEAIDAQPEYSGVGEYRRKILQSYNEDMKAKQDMGLVPKDLDPELITLAISSLTIYPLIMEHVTRLITGHAPSEPEFQEKWTTFLRLIFERIFKADTGKE</sequence>
<dbReference type="InterPro" id="IPR036271">
    <property type="entry name" value="Tet_transcr_reg_TetR-rel_C_sf"/>
</dbReference>
<feature type="non-terminal residue" evidence="2">
    <location>
        <position position="1"/>
    </location>
</feature>
<name>A0ABR5A863_9BACL</name>
<dbReference type="EMBL" id="JXAK01000098">
    <property type="protein sequence ID" value="KIL37160.1"/>
    <property type="molecule type" value="Genomic_DNA"/>
</dbReference>
<reference evidence="2 3" key="1">
    <citation type="submission" date="2014-12" db="EMBL/GenBank/DDBJ databases">
        <title>Draft genome sequence of Paenibacillus kamchatkensis strain B-2647.</title>
        <authorList>
            <person name="Karlyshev A.V."/>
            <person name="Kudryashova E.B."/>
        </authorList>
    </citation>
    <scope>NUCLEOTIDE SEQUENCE [LARGE SCALE GENOMIC DNA]</scope>
    <source>
        <strain evidence="2 3">VKM B-2647</strain>
    </source>
</reference>
<dbReference type="Pfam" id="PF17938">
    <property type="entry name" value="TetR_C_29"/>
    <property type="match status" value="1"/>
</dbReference>